<evidence type="ECO:0000256" key="7">
    <source>
        <dbReference type="ARBA" id="ARBA00023288"/>
    </source>
</evidence>
<evidence type="ECO:0000256" key="5">
    <source>
        <dbReference type="ARBA" id="ARBA00023136"/>
    </source>
</evidence>
<evidence type="ECO:0000256" key="6">
    <source>
        <dbReference type="ARBA" id="ARBA00023139"/>
    </source>
</evidence>
<keyword evidence="7" id="KW-0449">Lipoprotein</keyword>
<evidence type="ECO:0000313" key="9">
    <source>
        <dbReference type="EMBL" id="GAA3753971.1"/>
    </source>
</evidence>
<feature type="chain" id="PRO_5046100106" evidence="8">
    <location>
        <begin position="20"/>
        <end position="424"/>
    </location>
</feature>
<dbReference type="PROSITE" id="PS51257">
    <property type="entry name" value="PROKAR_LIPOPROTEIN"/>
    <property type="match status" value="1"/>
</dbReference>
<dbReference type="PANTHER" id="PTHR43649:SF33">
    <property type="entry name" value="POLYGALACTURONAN_RHAMNOGALACTURONAN-BINDING PROTEIN YTCQ"/>
    <property type="match status" value="1"/>
</dbReference>
<comment type="caution">
    <text evidence="9">The sequence shown here is derived from an EMBL/GenBank/DDBJ whole genome shotgun (WGS) entry which is preliminary data.</text>
</comment>
<proteinExistence type="inferred from homology"/>
<evidence type="ECO:0000313" key="10">
    <source>
        <dbReference type="Proteomes" id="UP001500540"/>
    </source>
</evidence>
<keyword evidence="3" id="KW-1003">Cell membrane</keyword>
<evidence type="ECO:0000256" key="3">
    <source>
        <dbReference type="ARBA" id="ARBA00022475"/>
    </source>
</evidence>
<dbReference type="InterPro" id="IPR006061">
    <property type="entry name" value="SBP_1_CS"/>
</dbReference>
<dbReference type="SUPFAM" id="SSF53850">
    <property type="entry name" value="Periplasmic binding protein-like II"/>
    <property type="match status" value="1"/>
</dbReference>
<gene>
    <name evidence="9" type="ORF">GCM10022240_03640</name>
</gene>
<dbReference type="RefSeq" id="WP_344779909.1">
    <property type="nucleotide sequence ID" value="NZ_BAABAF010000001.1"/>
</dbReference>
<dbReference type="PROSITE" id="PS01037">
    <property type="entry name" value="SBP_BACTERIAL_1"/>
    <property type="match status" value="1"/>
</dbReference>
<keyword evidence="4 8" id="KW-0732">Signal</keyword>
<dbReference type="Proteomes" id="UP001500540">
    <property type="component" value="Unassembled WGS sequence"/>
</dbReference>
<evidence type="ECO:0000256" key="2">
    <source>
        <dbReference type="ARBA" id="ARBA00022448"/>
    </source>
</evidence>
<keyword evidence="6" id="KW-0564">Palmitate</keyword>
<keyword evidence="10" id="KW-1185">Reference proteome</keyword>
<dbReference type="PANTHER" id="PTHR43649">
    <property type="entry name" value="ARABINOSE-BINDING PROTEIN-RELATED"/>
    <property type="match status" value="1"/>
</dbReference>
<dbReference type="Gene3D" id="3.40.190.10">
    <property type="entry name" value="Periplasmic binding protein-like II"/>
    <property type="match status" value="2"/>
</dbReference>
<accession>A0ABP7G2U2</accession>
<organism evidence="9 10">
    <name type="scientific">Microbacterium kribbense</name>
    <dbReference type="NCBI Taxonomy" id="433645"/>
    <lineage>
        <taxon>Bacteria</taxon>
        <taxon>Bacillati</taxon>
        <taxon>Actinomycetota</taxon>
        <taxon>Actinomycetes</taxon>
        <taxon>Micrococcales</taxon>
        <taxon>Microbacteriaceae</taxon>
        <taxon>Microbacterium</taxon>
    </lineage>
</organism>
<dbReference type="Pfam" id="PF01547">
    <property type="entry name" value="SBP_bac_1"/>
    <property type="match status" value="1"/>
</dbReference>
<protein>
    <submittedName>
        <fullName evidence="9">ABC transporter substrate-binding protein</fullName>
    </submittedName>
</protein>
<reference evidence="10" key="1">
    <citation type="journal article" date="2019" name="Int. J. Syst. Evol. Microbiol.">
        <title>The Global Catalogue of Microorganisms (GCM) 10K type strain sequencing project: providing services to taxonomists for standard genome sequencing and annotation.</title>
        <authorList>
            <consortium name="The Broad Institute Genomics Platform"/>
            <consortium name="The Broad Institute Genome Sequencing Center for Infectious Disease"/>
            <person name="Wu L."/>
            <person name="Ma J."/>
        </authorList>
    </citation>
    <scope>NUCLEOTIDE SEQUENCE [LARGE SCALE GENOMIC DNA]</scope>
    <source>
        <strain evidence="10">JCM 16950</strain>
    </source>
</reference>
<evidence type="ECO:0000256" key="1">
    <source>
        <dbReference type="ARBA" id="ARBA00008520"/>
    </source>
</evidence>
<evidence type="ECO:0000256" key="8">
    <source>
        <dbReference type="SAM" id="SignalP"/>
    </source>
</evidence>
<evidence type="ECO:0000256" key="4">
    <source>
        <dbReference type="ARBA" id="ARBA00022729"/>
    </source>
</evidence>
<keyword evidence="5" id="KW-0472">Membrane</keyword>
<keyword evidence="2" id="KW-0813">Transport</keyword>
<name>A0ABP7G2U2_9MICO</name>
<comment type="similarity">
    <text evidence="1">Belongs to the bacterial solute-binding protein 1 family.</text>
</comment>
<dbReference type="InterPro" id="IPR006059">
    <property type="entry name" value="SBP"/>
</dbReference>
<sequence>MKSCIKGIGVLAIATLALAGCAAGGGGGDNDQTSNTGKKISLEFETGLATGDPAMKELTTLADKYHADHANVTINLVPLSGDYEANMKVRMASGNLPDLWSTHGWSLLRYSPFLQELNDQPWAKNFNDALAPAMKSKDGKFYALPITTDISGIVYNKTVLKDNGIDPTTLKTWADFDAALATLKKAGIIPLSSSGKDNWFAGDVADFMASGAFDDATLKQFTDGTFVSDQYVKVLDEVQKWSKAKYFNPDYSSIATDGIARSLAEGKTAFVFIQNTLVANALTFNPNATLGFMPIPNFTGTPFLVGGEGTAYGVWKNSPNKQAALDFLAFIAEPAHLGEFATALNSEPGLTDATSDLGPLQDSFDQFAKGGTYPLWPYFDRVYLPNGSWDTMVSTTDSVITGQSHAQDATKKLADTFKSLFGQK</sequence>
<dbReference type="InterPro" id="IPR050490">
    <property type="entry name" value="Bact_solute-bd_prot1"/>
</dbReference>
<dbReference type="EMBL" id="BAABAF010000001">
    <property type="protein sequence ID" value="GAA3753971.1"/>
    <property type="molecule type" value="Genomic_DNA"/>
</dbReference>
<feature type="signal peptide" evidence="8">
    <location>
        <begin position="1"/>
        <end position="19"/>
    </location>
</feature>